<dbReference type="PANTHER" id="PTHR42912">
    <property type="entry name" value="METHYLTRANSFERASE"/>
    <property type="match status" value="1"/>
</dbReference>
<dbReference type="Pfam" id="PF01209">
    <property type="entry name" value="Ubie_methyltran"/>
    <property type="match status" value="1"/>
</dbReference>
<dbReference type="SUPFAM" id="SSF53335">
    <property type="entry name" value="S-adenosyl-L-methionine-dependent methyltransferases"/>
    <property type="match status" value="1"/>
</dbReference>
<dbReference type="GO" id="GO:0032259">
    <property type="term" value="P:methylation"/>
    <property type="evidence" value="ECO:0007669"/>
    <property type="project" value="UniProtKB-KW"/>
</dbReference>
<dbReference type="Gene3D" id="3.40.50.150">
    <property type="entry name" value="Vaccinia Virus protein VP39"/>
    <property type="match status" value="1"/>
</dbReference>
<keyword evidence="2" id="KW-0489">Methyltransferase</keyword>
<reference evidence="2" key="1">
    <citation type="submission" date="2019-11" db="EMBL/GenBank/DDBJ databases">
        <title>Lipid analysis of CO2-rich subsurface aquifers suggests an autotrophy-based deep biosphere with lysolipids enriched in CPR bacteria.</title>
        <authorList>
            <person name="Probst A.J."/>
            <person name="Elling F.J."/>
            <person name="Castelle C.J."/>
            <person name="Zhu Q."/>
            <person name="Elvert M."/>
            <person name="Birarda G."/>
            <person name="Holman H.-Y."/>
            <person name="Lane K.R."/>
            <person name="Ladd B."/>
            <person name="Ryan M.C."/>
            <person name="Woyke T."/>
            <person name="Hinrichs K.-U."/>
            <person name="Banfield J.F."/>
        </authorList>
    </citation>
    <scope>NUCLEOTIDE SEQUENCE</scope>
    <source>
        <strain evidence="1">CG_2015-01_33_1645</strain>
        <strain evidence="2">CG_2015-04_33_537</strain>
    </source>
</reference>
<dbReference type="EMBL" id="JAACQH010000009">
    <property type="protein sequence ID" value="NCS90904.1"/>
    <property type="molecule type" value="Genomic_DNA"/>
</dbReference>
<organism evidence="2 3">
    <name type="scientific">Candidatus Altarchaeum hamiconexum</name>
    <dbReference type="NCBI Taxonomy" id="1803513"/>
    <lineage>
        <taxon>Archaea</taxon>
        <taxon>Candidatus Altarchaeota</taxon>
        <taxon>Candidatus Altiarchaeia</taxon>
        <taxon>Candidatus Altarchaeales</taxon>
        <taxon>Candidatus Altarchaeaceae</taxon>
        <taxon>Candidatus Altarchaeum</taxon>
    </lineage>
</organism>
<name>A0A8J8CFG5_9ARCH</name>
<dbReference type="PANTHER" id="PTHR42912:SF93">
    <property type="entry name" value="N6-ADENOSINE-METHYLTRANSFERASE TMT1A"/>
    <property type="match status" value="1"/>
</dbReference>
<evidence type="ECO:0000313" key="2">
    <source>
        <dbReference type="EMBL" id="NCS90904.1"/>
    </source>
</evidence>
<dbReference type="AlphaFoldDB" id="A0A8J8CFG5"/>
<accession>A0A8J8CFG5</accession>
<dbReference type="Proteomes" id="UP000768163">
    <property type="component" value="Unassembled WGS sequence"/>
</dbReference>
<evidence type="ECO:0000313" key="3">
    <source>
        <dbReference type="Proteomes" id="UP000738826"/>
    </source>
</evidence>
<dbReference type="InterPro" id="IPR029063">
    <property type="entry name" value="SAM-dependent_MTases_sf"/>
</dbReference>
<dbReference type="CDD" id="cd02440">
    <property type="entry name" value="AdoMet_MTases"/>
    <property type="match status" value="1"/>
</dbReference>
<gene>
    <name evidence="2" type="ORF">GW779_00550</name>
    <name evidence="1" type="ORF">GW910_01930</name>
</gene>
<proteinExistence type="predicted"/>
<evidence type="ECO:0000313" key="1">
    <source>
        <dbReference type="EMBL" id="NCN64823.1"/>
    </source>
</evidence>
<protein>
    <submittedName>
        <fullName evidence="2">Class I SAM-dependent methyltransferase</fullName>
    </submittedName>
</protein>
<dbReference type="Proteomes" id="UP000738826">
    <property type="component" value="Unassembled WGS sequence"/>
</dbReference>
<dbReference type="GO" id="GO:0008168">
    <property type="term" value="F:methyltransferase activity"/>
    <property type="evidence" value="ECO:0007669"/>
    <property type="project" value="UniProtKB-KW"/>
</dbReference>
<dbReference type="EMBL" id="JAACVF010000045">
    <property type="protein sequence ID" value="NCN64823.1"/>
    <property type="molecule type" value="Genomic_DNA"/>
</dbReference>
<comment type="caution">
    <text evidence="2">The sequence shown here is derived from an EMBL/GenBank/DDBJ whole genome shotgun (WGS) entry which is preliminary data.</text>
</comment>
<keyword evidence="2" id="KW-0808">Transferase</keyword>
<sequence>MDALKIESEEWKNLENVLEEMIPCYDDINSRMTFGMDKKWRKILAYESNNKNIVVEIGSGPGTLAMLLKAKKIFCVDPSEKMHKIAMERIKQAKISLEKFEFITSPAEKIPIDDNVADFVCSAFAFRDFYDKKKALTEIYRILKNDGKFMILDIAKHNNIYGTLIYNYIKHIAPIITGSDAPKMLAKTYNAFGTLEYYADIMKEIGFRSVKIKFLNFRTIFILSAEK</sequence>
<dbReference type="InterPro" id="IPR050508">
    <property type="entry name" value="Methyltransf_Superfamily"/>
</dbReference>